<dbReference type="InterPro" id="IPR036188">
    <property type="entry name" value="FAD/NAD-bd_sf"/>
</dbReference>
<dbReference type="Gene3D" id="3.30.9.10">
    <property type="entry name" value="D-Amino Acid Oxidase, subunit A, domain 2"/>
    <property type="match status" value="1"/>
</dbReference>
<gene>
    <name evidence="3" type="ORF">HX882_26910</name>
</gene>
<evidence type="ECO:0000259" key="2">
    <source>
        <dbReference type="Pfam" id="PF01266"/>
    </source>
</evidence>
<name>A0A7Y8C4C1_9PSED</name>
<dbReference type="PANTHER" id="PTHR13847:SF281">
    <property type="entry name" value="FAD DEPENDENT OXIDOREDUCTASE DOMAIN-CONTAINING PROTEIN"/>
    <property type="match status" value="1"/>
</dbReference>
<protein>
    <submittedName>
        <fullName evidence="3">FAD-binding oxidoreductase</fullName>
    </submittedName>
</protein>
<dbReference type="EMBL" id="JACAQB010000024">
    <property type="protein sequence ID" value="NWB99525.1"/>
    <property type="molecule type" value="Genomic_DNA"/>
</dbReference>
<evidence type="ECO:0000256" key="1">
    <source>
        <dbReference type="ARBA" id="ARBA00023002"/>
    </source>
</evidence>
<dbReference type="GO" id="GO:0005737">
    <property type="term" value="C:cytoplasm"/>
    <property type="evidence" value="ECO:0007669"/>
    <property type="project" value="TreeGrafter"/>
</dbReference>
<feature type="domain" description="FAD dependent oxidoreductase" evidence="2">
    <location>
        <begin position="28"/>
        <end position="389"/>
    </location>
</feature>
<dbReference type="Gene3D" id="3.50.50.60">
    <property type="entry name" value="FAD/NAD(P)-binding domain"/>
    <property type="match status" value="1"/>
</dbReference>
<dbReference type="Pfam" id="PF01266">
    <property type="entry name" value="DAO"/>
    <property type="match status" value="1"/>
</dbReference>
<accession>A0A7Y8C4C1</accession>
<comment type="caution">
    <text evidence="3">The sequence shown here is derived from an EMBL/GenBank/DDBJ whole genome shotgun (WGS) entry which is preliminary data.</text>
</comment>
<dbReference type="RefSeq" id="WP_177105119.1">
    <property type="nucleotide sequence ID" value="NZ_JACAQB010000024.1"/>
</dbReference>
<sequence>MDFTSSLVWGRTEAELSLPSLCADAECDHLIIGAGLAGLSAAYHILKKFGACRKVIVVDANHLGSGASGRNSGMIGPGIGKQYHLLVKQYGDVKAREIFAHTLEALNYSTQLIRKEKLDCDLVIGSQFKVSTNAANDRQLRLEGEALIASGFEIRTYDRQALKGIVDSPVYLAGLEYANTATIDPMKLVVSLAKEILAMGGEIYVNTRCAKPQEHTVAANGHTLRFSRALLATNGFTPSLSVLRGRVMPISTSLMLSAPLSPSQRAQLGLQPHHAIIDVRRIFNYFRVTSDHRLLFGGGAPFYSTEGVLRRQFNGTPEAYKTYEGLSTGLKEILPQLASTQIEKVWSGTIGVTLDNFPVINRGQSSVDSMVGCCGHGLALSLAYGASYANWLEEFSCGPKLPWYRSSAPYLAPPALLPLASNSYIKFLRWADSCSGA</sequence>
<reference evidence="3 4" key="1">
    <citation type="submission" date="2020-04" db="EMBL/GenBank/DDBJ databases">
        <title>Molecular characterization of pseudomonads from Agaricus bisporus reveal novel blotch 2 pathogens in Western Europe.</title>
        <authorList>
            <person name="Taparia T."/>
            <person name="Krijger M."/>
            <person name="Haynes E."/>
            <person name="Elpinstone J.G."/>
            <person name="Noble R."/>
            <person name="Van Der Wolf J."/>
        </authorList>
    </citation>
    <scope>NUCLEOTIDE SEQUENCE [LARGE SCALE GENOMIC DNA]</scope>
    <source>
        <strain evidence="3 4">H7001</strain>
    </source>
</reference>
<dbReference type="AlphaFoldDB" id="A0A7Y8C4C1"/>
<dbReference type="PANTHER" id="PTHR13847">
    <property type="entry name" value="SARCOSINE DEHYDROGENASE-RELATED"/>
    <property type="match status" value="1"/>
</dbReference>
<dbReference type="Proteomes" id="UP000539985">
    <property type="component" value="Unassembled WGS sequence"/>
</dbReference>
<evidence type="ECO:0000313" key="3">
    <source>
        <dbReference type="EMBL" id="NWB99525.1"/>
    </source>
</evidence>
<dbReference type="SUPFAM" id="SSF51905">
    <property type="entry name" value="FAD/NAD(P)-binding domain"/>
    <property type="match status" value="1"/>
</dbReference>
<dbReference type="InterPro" id="IPR006076">
    <property type="entry name" value="FAD-dep_OxRdtase"/>
</dbReference>
<proteinExistence type="predicted"/>
<evidence type="ECO:0000313" key="4">
    <source>
        <dbReference type="Proteomes" id="UP000539985"/>
    </source>
</evidence>
<organism evidence="3 4">
    <name type="scientific">Pseudomonas gingeri</name>
    <dbReference type="NCBI Taxonomy" id="117681"/>
    <lineage>
        <taxon>Bacteria</taxon>
        <taxon>Pseudomonadati</taxon>
        <taxon>Pseudomonadota</taxon>
        <taxon>Gammaproteobacteria</taxon>
        <taxon>Pseudomonadales</taxon>
        <taxon>Pseudomonadaceae</taxon>
        <taxon>Pseudomonas</taxon>
    </lineage>
</organism>
<keyword evidence="1" id="KW-0560">Oxidoreductase</keyword>
<dbReference type="GO" id="GO:0016491">
    <property type="term" value="F:oxidoreductase activity"/>
    <property type="evidence" value="ECO:0007669"/>
    <property type="project" value="UniProtKB-KW"/>
</dbReference>